<proteinExistence type="predicted"/>
<organism evidence="2">
    <name type="scientific">Zea mays</name>
    <name type="common">Maize</name>
    <dbReference type="NCBI Taxonomy" id="4577"/>
    <lineage>
        <taxon>Eukaryota</taxon>
        <taxon>Viridiplantae</taxon>
        <taxon>Streptophyta</taxon>
        <taxon>Embryophyta</taxon>
        <taxon>Tracheophyta</taxon>
        <taxon>Spermatophyta</taxon>
        <taxon>Magnoliopsida</taxon>
        <taxon>Liliopsida</taxon>
        <taxon>Poales</taxon>
        <taxon>Poaceae</taxon>
        <taxon>PACMAD clade</taxon>
        <taxon>Panicoideae</taxon>
        <taxon>Andropogonodae</taxon>
        <taxon>Andropogoneae</taxon>
        <taxon>Tripsacinae</taxon>
        <taxon>Zea</taxon>
    </lineage>
</organism>
<sequence length="280" mass="30661">MAPRPAANHQATAEQGAKHLGRPSGAPSARAPRPPPAAPERPTGRRAEQSFNSVPDRVFLIQVAASKTKIYMVLELVNGGELLDRILYYVSDSPPVASLLLQRQLTSRRPVRESSRSRRQGGSSSTWSFPLLYSTHSLITPRRPNSSPGANSLCRMPAGSAEQRIVLYLELYASCVEYITPLRDSMSSVFPSAHLAFASIDLNAHTVFAITTALAILQTVCLRNLSLLSYLSGSDTPMCVLPLHQEGRSAIVGDHPVHSHHNDRRRMCMRGIIHLSQPDD</sequence>
<feature type="region of interest" description="Disordered" evidence="1">
    <location>
        <begin position="1"/>
        <end position="50"/>
    </location>
</feature>
<dbReference type="InParanoid" id="A0A1D6FGD5"/>
<dbReference type="ExpressionAtlas" id="A0A1D6FGD5">
    <property type="expression patterns" value="baseline and differential"/>
</dbReference>
<dbReference type="AlphaFoldDB" id="A0A1D6FGD5"/>
<name>A0A1D6FGD5_MAIZE</name>
<dbReference type="EMBL" id="CM000784">
    <property type="protein sequence ID" value="AQK90909.1"/>
    <property type="molecule type" value="Genomic_DNA"/>
</dbReference>
<accession>A0A1D6FGD5</accession>
<evidence type="ECO:0000313" key="2">
    <source>
        <dbReference type="EMBL" id="AQK90909.1"/>
    </source>
</evidence>
<reference evidence="2" key="1">
    <citation type="submission" date="2015-12" db="EMBL/GenBank/DDBJ databases">
        <title>Update maize B73 reference genome by single molecule sequencing technologies.</title>
        <authorList>
            <consortium name="Maize Genome Sequencing Project"/>
            <person name="Ware D."/>
        </authorList>
    </citation>
    <scope>NUCLEOTIDE SEQUENCE</scope>
    <source>
        <tissue evidence="2">Seedling</tissue>
    </source>
</reference>
<feature type="compositionally biased region" description="Low complexity" evidence="1">
    <location>
        <begin position="22"/>
        <end position="31"/>
    </location>
</feature>
<dbReference type="STRING" id="4577.A0A1D6FGD5"/>
<protein>
    <submittedName>
        <fullName evidence="2">Uncharacterized protein</fullName>
    </submittedName>
</protein>
<gene>
    <name evidence="2" type="ORF">ZEAMMB73_Zm00001d008856</name>
</gene>
<dbReference type="IntAct" id="A0A1D6FGD5">
    <property type="interactions" value="2"/>
</dbReference>
<evidence type="ECO:0000256" key="1">
    <source>
        <dbReference type="SAM" id="MobiDB-lite"/>
    </source>
</evidence>